<name>A0ABS0SI74_9HYPH</name>
<accession>A0ABS0SI74</accession>
<proteinExistence type="predicted"/>
<dbReference type="EMBL" id="JADGMQ010000018">
    <property type="protein sequence ID" value="MBI1622554.1"/>
    <property type="molecule type" value="Genomic_DNA"/>
</dbReference>
<reference evidence="1 2" key="1">
    <citation type="submission" date="2020-10" db="EMBL/GenBank/DDBJ databases">
        <title>Aquamicrobium zhengzhouensis sp. nov., a exopolysaccharide producing bacterium isolated from farmland soil.</title>
        <authorList>
            <person name="Wang X."/>
        </authorList>
    </citation>
    <scope>NUCLEOTIDE SEQUENCE [LARGE SCALE GENOMIC DNA]</scope>
    <source>
        <strain evidence="2">cd-1</strain>
    </source>
</reference>
<comment type="caution">
    <text evidence="1">The sequence shown here is derived from an EMBL/GenBank/DDBJ whole genome shotgun (WGS) entry which is preliminary data.</text>
</comment>
<protein>
    <submittedName>
        <fullName evidence="1">Uncharacterized protein</fullName>
    </submittedName>
</protein>
<keyword evidence="2" id="KW-1185">Reference proteome</keyword>
<sequence>MNIFNSEWYLRNNPDVAAAVARGLFTAEQHFELYGRFENRAPSSFFDPVLYLNQNPDVAAAVTDGVFTSALEHFLQHGQNEPRSPSLFFDPVVYLAENPDVAAAVDAGAFSSPLEHFLRHGQNEPRNTSPFFDMKGYLDANPDVAEAAQNGITSAFDHFITYGFKEGRPLGNGISLAQFAEDQAAQDAIQNGDSGALMARVAEIAPFLPTYDKPEGYSIPADIPIPQDFTPVAGEKLVIPENVNVPDELPPSFGTPLAVEFSEAASYTDFIALIREHEDALGVAEDLAKLPQSGGRIDAVGKGVQEVRDLFGDFKSGAEVKTAVTKHIQTELSKQAALNDLYSTEDLDTFVELVTNLANDRADIIDYYSTLATQTDSEAGHLRVDALQEELYTVAMTKLAEAFGDPTEAAKIFEEFQDVRGDYSGSIVTLVNKLYEAHAAADDDVAFLRSVNIADDEAAVLAAIKADPDFAALLEGTAFPDNGGREKAVALGVIETIEKLGVFTDVAEMKSVIGLHISMEQHKADFIAGAQAVQTEGFADTFAGLVRNLADDRAEIIEFWANSNDPEGEARATELEQDPYTIVLNEIMAHADSLGDDASAYWENLAGAFDDVNGAYTGSVVTLINQLKEAHNLAINFAEDYEIGAAFNNAETPADLIALIREHAESLGVAEDLAKLPQSGGRIDAVGLGVKEVLDLFGDFTSVDGIKAAASKHIETELNKQAALQNLYTTEGLETFVELVTNLANDRAGIIDYYSTLATQTDSEAGHLRVDALQEELYTVALTQLAKALEDQGEAAEIFAAFQDVRGDYSGSIVTLVNKLYQAHAVVDEEVAFLRPVNTADDEAAVLAAIKADPDFAALLEGTAFPDNGGREKAVALGVIETIEKLGVFSDADALRQVVDQHIEMEKNKAAFIADAQATQTEDVAENFEALIRDLDLDRDAIIDFWSNAGDPEATARADELKADTYTVVLDQIVSHADTLGENDGTYWADLASAFDDINTEYTGSIVTLIGQLENAHNQVVDIA</sequence>
<dbReference type="RefSeq" id="WP_198478089.1">
    <property type="nucleotide sequence ID" value="NZ_JADGMQ010000018.1"/>
</dbReference>
<evidence type="ECO:0000313" key="1">
    <source>
        <dbReference type="EMBL" id="MBI1622554.1"/>
    </source>
</evidence>
<gene>
    <name evidence="1" type="ORF">IOD40_17990</name>
</gene>
<organism evidence="1 2">
    <name type="scientific">Aquamicrobium zhengzhouense</name>
    <dbReference type="NCBI Taxonomy" id="2781738"/>
    <lineage>
        <taxon>Bacteria</taxon>
        <taxon>Pseudomonadati</taxon>
        <taxon>Pseudomonadota</taxon>
        <taxon>Alphaproteobacteria</taxon>
        <taxon>Hyphomicrobiales</taxon>
        <taxon>Phyllobacteriaceae</taxon>
        <taxon>Aquamicrobium</taxon>
    </lineage>
</organism>
<dbReference type="Proteomes" id="UP000601789">
    <property type="component" value="Unassembled WGS sequence"/>
</dbReference>
<evidence type="ECO:0000313" key="2">
    <source>
        <dbReference type="Proteomes" id="UP000601789"/>
    </source>
</evidence>